<dbReference type="AlphaFoldDB" id="A0A6L5YTC2"/>
<dbReference type="EMBL" id="VUNI01000021">
    <property type="protein sequence ID" value="MST75598.1"/>
    <property type="molecule type" value="Genomic_DNA"/>
</dbReference>
<feature type="transmembrane region" description="Helical" evidence="1">
    <location>
        <begin position="364"/>
        <end position="386"/>
    </location>
</feature>
<feature type="transmembrane region" description="Helical" evidence="1">
    <location>
        <begin position="71"/>
        <end position="94"/>
    </location>
</feature>
<gene>
    <name evidence="2" type="ORF">FYJ75_11310</name>
</gene>
<proteinExistence type="predicted"/>
<keyword evidence="1" id="KW-0472">Membrane</keyword>
<sequence length="440" mass="49859">MGENSLDYSNNRRWENLYLIIYGVIVAHDVLDATMFNIQWPPKTGLVLYFAIMVYTLAMLCFNNKYSKKELICAGVVLAAFVIAAVVGDNSFLFEVGFLIVGVKNIHFDRILKVFFGVSFVILAAAMICSQTGMIENLVYPSVRGGVRQCFGTIYPTDFAAHVFYMAMAALCVNNRRIHIADIVIVGALGVFVYKACSAFTGTMTLGLAAIGMIVVMIVQRRLEQAKNPVIVVDFKEDAPAEPQQKAWRDAFTGNRFADESPYETSEEVLECTDAPSGWWNGLLRFLTLAPVFFAALFIGMVHLYRPESAFWAKLDQILSIRLSVSAEGIANYAYRFFGQHVEEFGNGRSIETREHYFFIDDSYLRMALIYGIAILIVVLIMMIIIANRAVRYQRCMLYLAMLLIALHCFMEQHMLEMAFNPFILGMFADMNWERKIHQK</sequence>
<protein>
    <submittedName>
        <fullName evidence="2">Uncharacterized protein</fullName>
    </submittedName>
</protein>
<organism evidence="2 3">
    <name type="scientific">Roseburia porci</name>
    <dbReference type="NCBI Taxonomy" id="2605790"/>
    <lineage>
        <taxon>Bacteria</taxon>
        <taxon>Bacillati</taxon>
        <taxon>Bacillota</taxon>
        <taxon>Clostridia</taxon>
        <taxon>Lachnospirales</taxon>
        <taxon>Lachnospiraceae</taxon>
        <taxon>Roseburia</taxon>
    </lineage>
</organism>
<feature type="transmembrane region" description="Helical" evidence="1">
    <location>
        <begin position="114"/>
        <end position="135"/>
    </location>
</feature>
<evidence type="ECO:0000313" key="3">
    <source>
        <dbReference type="Proteomes" id="UP000474024"/>
    </source>
</evidence>
<reference evidence="2 3" key="1">
    <citation type="submission" date="2019-08" db="EMBL/GenBank/DDBJ databases">
        <title>In-depth cultivation of the pig gut microbiome towards novel bacterial diversity and tailored functional studies.</title>
        <authorList>
            <person name="Wylensek D."/>
            <person name="Hitch T.C.A."/>
            <person name="Clavel T."/>
        </authorList>
    </citation>
    <scope>NUCLEOTIDE SEQUENCE [LARGE SCALE GENOMIC DNA]</scope>
    <source>
        <strain evidence="2 3">MUC/MUC-530-WT-4D</strain>
    </source>
</reference>
<accession>A0A6L5YTC2</accession>
<name>A0A6L5YTC2_9FIRM</name>
<feature type="transmembrane region" description="Helical" evidence="1">
    <location>
        <begin position="17"/>
        <end position="40"/>
    </location>
</feature>
<comment type="caution">
    <text evidence="2">The sequence shown here is derived from an EMBL/GenBank/DDBJ whole genome shotgun (WGS) entry which is preliminary data.</text>
</comment>
<feature type="transmembrane region" description="Helical" evidence="1">
    <location>
        <begin position="286"/>
        <end position="305"/>
    </location>
</feature>
<keyword evidence="1" id="KW-0812">Transmembrane</keyword>
<evidence type="ECO:0000256" key="1">
    <source>
        <dbReference type="SAM" id="Phobius"/>
    </source>
</evidence>
<dbReference type="Proteomes" id="UP000474024">
    <property type="component" value="Unassembled WGS sequence"/>
</dbReference>
<keyword evidence="3" id="KW-1185">Reference proteome</keyword>
<evidence type="ECO:0000313" key="2">
    <source>
        <dbReference type="EMBL" id="MST75598.1"/>
    </source>
</evidence>
<dbReference type="RefSeq" id="WP_154430564.1">
    <property type="nucleotide sequence ID" value="NZ_VUNI01000021.1"/>
</dbReference>
<feature type="transmembrane region" description="Helical" evidence="1">
    <location>
        <begin position="200"/>
        <end position="219"/>
    </location>
</feature>
<feature type="transmembrane region" description="Helical" evidence="1">
    <location>
        <begin position="46"/>
        <end position="64"/>
    </location>
</feature>
<feature type="transmembrane region" description="Helical" evidence="1">
    <location>
        <begin position="398"/>
        <end position="416"/>
    </location>
</feature>
<keyword evidence="1" id="KW-1133">Transmembrane helix</keyword>